<dbReference type="AlphaFoldDB" id="A0A9N7YN81"/>
<feature type="compositionally biased region" description="Basic and acidic residues" evidence="1">
    <location>
        <begin position="88"/>
        <end position="97"/>
    </location>
</feature>
<keyword evidence="3" id="KW-1185">Reference proteome</keyword>
<sequence>MLKLNIPLLFLFNSERFVLLSSRSKSFPGFRHPRLRLAESPSPVEPLLVESYIDVITAGRGSAKIQKRLRAAEDVIHGFESPAAAAQVERKSPEHRSNVKNSSKEQAAFQ</sequence>
<protein>
    <submittedName>
        <fullName evidence="2">Uncharacterized protein</fullName>
    </submittedName>
</protein>
<organism evidence="2 3">
    <name type="scientific">Pleuronectes platessa</name>
    <name type="common">European plaice</name>
    <dbReference type="NCBI Taxonomy" id="8262"/>
    <lineage>
        <taxon>Eukaryota</taxon>
        <taxon>Metazoa</taxon>
        <taxon>Chordata</taxon>
        <taxon>Craniata</taxon>
        <taxon>Vertebrata</taxon>
        <taxon>Euteleostomi</taxon>
        <taxon>Actinopterygii</taxon>
        <taxon>Neopterygii</taxon>
        <taxon>Teleostei</taxon>
        <taxon>Neoteleostei</taxon>
        <taxon>Acanthomorphata</taxon>
        <taxon>Carangaria</taxon>
        <taxon>Pleuronectiformes</taxon>
        <taxon>Pleuronectoidei</taxon>
        <taxon>Pleuronectidae</taxon>
        <taxon>Pleuronectes</taxon>
    </lineage>
</organism>
<proteinExistence type="predicted"/>
<evidence type="ECO:0000256" key="1">
    <source>
        <dbReference type="SAM" id="MobiDB-lite"/>
    </source>
</evidence>
<dbReference type="EMBL" id="CADEAL010001225">
    <property type="protein sequence ID" value="CAB1430369.1"/>
    <property type="molecule type" value="Genomic_DNA"/>
</dbReference>
<evidence type="ECO:0000313" key="3">
    <source>
        <dbReference type="Proteomes" id="UP001153269"/>
    </source>
</evidence>
<name>A0A9N7YN81_PLEPL</name>
<reference evidence="2" key="1">
    <citation type="submission" date="2020-03" db="EMBL/GenBank/DDBJ databases">
        <authorList>
            <person name="Weist P."/>
        </authorList>
    </citation>
    <scope>NUCLEOTIDE SEQUENCE</scope>
</reference>
<feature type="region of interest" description="Disordered" evidence="1">
    <location>
        <begin position="84"/>
        <end position="110"/>
    </location>
</feature>
<gene>
    <name evidence="2" type="ORF">PLEPLA_LOCUS18351</name>
</gene>
<feature type="compositionally biased region" description="Polar residues" evidence="1">
    <location>
        <begin position="99"/>
        <end position="110"/>
    </location>
</feature>
<dbReference type="Proteomes" id="UP001153269">
    <property type="component" value="Unassembled WGS sequence"/>
</dbReference>
<accession>A0A9N7YN81</accession>
<comment type="caution">
    <text evidence="2">The sequence shown here is derived from an EMBL/GenBank/DDBJ whole genome shotgun (WGS) entry which is preliminary data.</text>
</comment>
<evidence type="ECO:0000313" key="2">
    <source>
        <dbReference type="EMBL" id="CAB1430369.1"/>
    </source>
</evidence>